<reference evidence="1" key="1">
    <citation type="submission" date="2023-05" db="EMBL/GenBank/DDBJ databases">
        <authorList>
            <person name="Stuckert A."/>
        </authorList>
    </citation>
    <scope>NUCLEOTIDE SEQUENCE</scope>
</reference>
<protein>
    <submittedName>
        <fullName evidence="1">Uncharacterized protein</fullName>
    </submittedName>
</protein>
<dbReference type="Proteomes" id="UP001162483">
    <property type="component" value="Unassembled WGS sequence"/>
</dbReference>
<proteinExistence type="predicted"/>
<evidence type="ECO:0000313" key="2">
    <source>
        <dbReference type="Proteomes" id="UP001162483"/>
    </source>
</evidence>
<evidence type="ECO:0000313" key="1">
    <source>
        <dbReference type="EMBL" id="CAI9541264.1"/>
    </source>
</evidence>
<dbReference type="EMBL" id="CATNWA010001815">
    <property type="protein sequence ID" value="CAI9541264.1"/>
    <property type="molecule type" value="Genomic_DNA"/>
</dbReference>
<sequence>MARQEQCRSGLPFINGACIYSLCALPGSTDRCTGPLCKVPIM</sequence>
<name>A0ABN9AYZ5_9NEOB</name>
<keyword evidence="2" id="KW-1185">Reference proteome</keyword>
<accession>A0ABN9AYZ5</accession>
<comment type="caution">
    <text evidence="1">The sequence shown here is derived from an EMBL/GenBank/DDBJ whole genome shotgun (WGS) entry which is preliminary data.</text>
</comment>
<gene>
    <name evidence="1" type="ORF">SPARVUS_LOCUS1886868</name>
</gene>
<organism evidence="1 2">
    <name type="scientific">Staurois parvus</name>
    <dbReference type="NCBI Taxonomy" id="386267"/>
    <lineage>
        <taxon>Eukaryota</taxon>
        <taxon>Metazoa</taxon>
        <taxon>Chordata</taxon>
        <taxon>Craniata</taxon>
        <taxon>Vertebrata</taxon>
        <taxon>Euteleostomi</taxon>
        <taxon>Amphibia</taxon>
        <taxon>Batrachia</taxon>
        <taxon>Anura</taxon>
        <taxon>Neobatrachia</taxon>
        <taxon>Ranoidea</taxon>
        <taxon>Ranidae</taxon>
        <taxon>Staurois</taxon>
    </lineage>
</organism>